<evidence type="ECO:0000313" key="3">
    <source>
        <dbReference type="Proteomes" id="UP000712007"/>
    </source>
</evidence>
<reference evidence="2" key="1">
    <citation type="submission" date="2020-10" db="EMBL/GenBank/DDBJ databases">
        <authorList>
            <person name="Gilroy R."/>
        </authorList>
    </citation>
    <scope>NUCLEOTIDE SEQUENCE</scope>
    <source>
        <strain evidence="2">3924</strain>
    </source>
</reference>
<evidence type="ECO:0000313" key="2">
    <source>
        <dbReference type="EMBL" id="MBO8439820.1"/>
    </source>
</evidence>
<dbReference type="Pfam" id="PF12392">
    <property type="entry name" value="DUF3656"/>
    <property type="match status" value="1"/>
</dbReference>
<dbReference type="PANTHER" id="PTHR30217">
    <property type="entry name" value="PEPTIDASE U32 FAMILY"/>
    <property type="match status" value="1"/>
</dbReference>
<dbReference type="InterPro" id="IPR001539">
    <property type="entry name" value="Peptidase_U32"/>
</dbReference>
<dbReference type="PROSITE" id="PS01276">
    <property type="entry name" value="PEPTIDASE_U32"/>
    <property type="match status" value="1"/>
</dbReference>
<dbReference type="EMBL" id="JADIMV010000069">
    <property type="protein sequence ID" value="MBO8439820.1"/>
    <property type="molecule type" value="Genomic_DNA"/>
</dbReference>
<proteinExistence type="predicted"/>
<dbReference type="AlphaFoldDB" id="A0A940DJ23"/>
<organism evidence="2 3">
    <name type="scientific">Candidatus Aphodosoma intestinipullorum</name>
    <dbReference type="NCBI Taxonomy" id="2840674"/>
    <lineage>
        <taxon>Bacteria</taxon>
        <taxon>Pseudomonadati</taxon>
        <taxon>Bacteroidota</taxon>
        <taxon>Bacteroidia</taxon>
        <taxon>Bacteroidales</taxon>
        <taxon>Candidatus Aphodosoma</taxon>
    </lineage>
</organism>
<name>A0A940DJ23_9BACT</name>
<gene>
    <name evidence="2" type="ORF">IAC51_04130</name>
</gene>
<protein>
    <submittedName>
        <fullName evidence="2">U32 family peptidase</fullName>
    </submittedName>
</protein>
<dbReference type="Pfam" id="PF01136">
    <property type="entry name" value="Peptidase_U32"/>
    <property type="match status" value="1"/>
</dbReference>
<dbReference type="InterPro" id="IPR020988">
    <property type="entry name" value="Pept_U32_collagenase"/>
</dbReference>
<feature type="domain" description="Peptidase U32 collagenase" evidence="1">
    <location>
        <begin position="380"/>
        <end position="494"/>
    </location>
</feature>
<reference evidence="2" key="2">
    <citation type="journal article" date="2021" name="PeerJ">
        <title>Extensive microbial diversity within the chicken gut microbiome revealed by metagenomics and culture.</title>
        <authorList>
            <person name="Gilroy R."/>
            <person name="Ravi A."/>
            <person name="Getino M."/>
            <person name="Pursley I."/>
            <person name="Horton D.L."/>
            <person name="Alikhan N.F."/>
            <person name="Baker D."/>
            <person name="Gharbi K."/>
            <person name="Hall N."/>
            <person name="Watson M."/>
            <person name="Adriaenssens E.M."/>
            <person name="Foster-Nyarko E."/>
            <person name="Jarju S."/>
            <person name="Secka A."/>
            <person name="Antonio M."/>
            <person name="Oren A."/>
            <person name="Chaudhuri R.R."/>
            <person name="La Ragione R."/>
            <person name="Hildebrand F."/>
            <person name="Pallen M.J."/>
        </authorList>
    </citation>
    <scope>NUCLEOTIDE SEQUENCE</scope>
    <source>
        <strain evidence="2">3924</strain>
    </source>
</reference>
<dbReference type="PANTHER" id="PTHR30217:SF10">
    <property type="entry name" value="23S RRNA 5-HYDROXYCYTIDINE C2501 SYNTHASE"/>
    <property type="match status" value="1"/>
</dbReference>
<dbReference type="Proteomes" id="UP000712007">
    <property type="component" value="Unassembled WGS sequence"/>
</dbReference>
<evidence type="ECO:0000259" key="1">
    <source>
        <dbReference type="Pfam" id="PF12392"/>
    </source>
</evidence>
<comment type="caution">
    <text evidence="2">The sequence shown here is derived from an EMBL/GenBank/DDBJ whole genome shotgun (WGS) entry which is preliminary data.</text>
</comment>
<sequence>MIRNKTIELLSPAKDADTGIAAVGHGADAVYIGAPKFGARAAAGNSVADIARLVEYAHRYYARVYVTLNTILYDNELEEAQRIAQQMYDIGVDALIIQDMGLLSIDLPPIPLHASTQCDNRTVEKVKFLERCGFRQVVLARETPISLMREIAANTTVALEAFVHGALCVSYSGQCYMSAAVTGRSANRGECAQMCRLPYTLTDAEGRVVLRDTHLLSLKDFDASAHLREMIDAGISSFKIEGRLKDVQYVKNITAYYRQRLDALLGSDVRRPSSSGTTRLFFTPNPQKTFYRGATDYFLAGRHRGMSSPDTPKSLGEPVGTVAGIAANSLTVSTDKAFANGDGLCFFDRDGHFSGFRVNRAEGNRLFPLKMPAVTRGTRLFRNADMAFEHVLSGKTSDRRIAVSITLSETPEGFCLSVTDEDGISASVCAAEDKAVASNPDRAMLSYREQLSRLGDTPFAAREINISFSTPWFIPISKIGRWRRELADALIAEREARRPRQSAGRAECDMPFPSQSAHLDYRANCANRASEQFYLRHGIESVSPAFEIVPTADAELMRTKYCLRYELGACLKEGGGTRCKEPLYITNGGVRFRLAFDCTRCEMTVRRAK</sequence>
<dbReference type="InterPro" id="IPR051454">
    <property type="entry name" value="RNA/ubiquinone_mod_enzymes"/>
</dbReference>
<accession>A0A940DJ23</accession>